<evidence type="ECO:0000256" key="1">
    <source>
        <dbReference type="SAM" id="MobiDB-lite"/>
    </source>
</evidence>
<evidence type="ECO:0000313" key="3">
    <source>
        <dbReference type="EMBL" id="KAF4505148.1"/>
    </source>
</evidence>
<name>A0A8H4PKJ2_9HYPO</name>
<feature type="region of interest" description="Disordered" evidence="1">
    <location>
        <begin position="73"/>
        <end position="210"/>
    </location>
</feature>
<organism evidence="3 4">
    <name type="scientific">Ophiocordyceps sinensis</name>
    <dbReference type="NCBI Taxonomy" id="72228"/>
    <lineage>
        <taxon>Eukaryota</taxon>
        <taxon>Fungi</taxon>
        <taxon>Dikarya</taxon>
        <taxon>Ascomycota</taxon>
        <taxon>Pezizomycotina</taxon>
        <taxon>Sordariomycetes</taxon>
        <taxon>Hypocreomycetidae</taxon>
        <taxon>Hypocreales</taxon>
        <taxon>Ophiocordycipitaceae</taxon>
        <taxon>Ophiocordyceps</taxon>
    </lineage>
</organism>
<feature type="compositionally biased region" description="Basic and acidic residues" evidence="1">
    <location>
        <begin position="316"/>
        <end position="327"/>
    </location>
</feature>
<dbReference type="PROSITE" id="PS50090">
    <property type="entry name" value="MYB_LIKE"/>
    <property type="match status" value="1"/>
</dbReference>
<protein>
    <recommendedName>
        <fullName evidence="2">Myb-like domain-containing protein</fullName>
    </recommendedName>
</protein>
<feature type="compositionally biased region" description="Polar residues" evidence="1">
    <location>
        <begin position="368"/>
        <end position="381"/>
    </location>
</feature>
<dbReference type="EMBL" id="JAAVMX010000008">
    <property type="protein sequence ID" value="KAF4505148.1"/>
    <property type="molecule type" value="Genomic_DNA"/>
</dbReference>
<feature type="compositionally biased region" description="Polar residues" evidence="1">
    <location>
        <begin position="280"/>
        <end position="295"/>
    </location>
</feature>
<feature type="region of interest" description="Disordered" evidence="1">
    <location>
        <begin position="257"/>
        <end position="296"/>
    </location>
</feature>
<dbReference type="AlphaFoldDB" id="A0A8H4PKJ2"/>
<feature type="domain" description="Myb-like" evidence="2">
    <location>
        <begin position="475"/>
        <end position="530"/>
    </location>
</feature>
<accession>A0A8H4PKJ2</accession>
<dbReference type="CDD" id="cd00167">
    <property type="entry name" value="SANT"/>
    <property type="match status" value="1"/>
</dbReference>
<feature type="compositionally biased region" description="Polar residues" evidence="1">
    <location>
        <begin position="155"/>
        <end position="181"/>
    </location>
</feature>
<evidence type="ECO:0000313" key="4">
    <source>
        <dbReference type="Proteomes" id="UP000557566"/>
    </source>
</evidence>
<gene>
    <name evidence="3" type="ORF">G6O67_007128</name>
</gene>
<dbReference type="OrthoDB" id="4927382at2759"/>
<feature type="compositionally biased region" description="Low complexity" evidence="1">
    <location>
        <begin position="457"/>
        <end position="477"/>
    </location>
</feature>
<dbReference type="Gene3D" id="1.10.10.60">
    <property type="entry name" value="Homeodomain-like"/>
    <property type="match status" value="1"/>
</dbReference>
<feature type="compositionally biased region" description="Acidic residues" evidence="1">
    <location>
        <begin position="83"/>
        <end position="95"/>
    </location>
</feature>
<comment type="caution">
    <text evidence="3">The sequence shown here is derived from an EMBL/GenBank/DDBJ whole genome shotgun (WGS) entry which is preliminary data.</text>
</comment>
<feature type="region of interest" description="Disordered" evidence="1">
    <location>
        <begin position="451"/>
        <end position="477"/>
    </location>
</feature>
<keyword evidence="4" id="KW-1185">Reference proteome</keyword>
<feature type="region of interest" description="Disordered" evidence="1">
    <location>
        <begin position="332"/>
        <end position="386"/>
    </location>
</feature>
<feature type="compositionally biased region" description="Basic and acidic residues" evidence="1">
    <location>
        <begin position="98"/>
        <end position="111"/>
    </location>
</feature>
<feature type="region of interest" description="Disordered" evidence="1">
    <location>
        <begin position="308"/>
        <end position="327"/>
    </location>
</feature>
<feature type="region of interest" description="Disordered" evidence="1">
    <location>
        <begin position="17"/>
        <end position="44"/>
    </location>
</feature>
<dbReference type="Proteomes" id="UP000557566">
    <property type="component" value="Unassembled WGS sequence"/>
</dbReference>
<dbReference type="InterPro" id="IPR001005">
    <property type="entry name" value="SANT/Myb"/>
</dbReference>
<feature type="compositionally biased region" description="Polar residues" evidence="1">
    <location>
        <begin position="130"/>
        <end position="143"/>
    </location>
</feature>
<proteinExistence type="predicted"/>
<sequence length="534" mass="57541">MTSTITLDGQTFWVPQAAANSGDVRQTKQRQPMPPRSLTQQWPPSTFTSLRQTLSLGAEAGLNHVPVVCGRPLDGPITIPSDTESEADDADDQVGGEDGGRDGQDIDDSRSLETLPSANAVVTSIAKAQPGSTNGAECLSTMSDGAGEAEESRWPGSSTVNQASRKATMGTRPSTSISVPRSPTAPSPMLVQMPPARSLPRADEASQSPAKSVLRQLDYLPTSGILTQLDNVSETHKDYALKQQSLGISARQDLKADAYKDHSAETESQYPINPLPEAQGSYSTERANQGDSNLAQDDCEIGSKAQRCQMDDSDDHDDHSGGAHIDTEYCPAAANSGERGGQEDGLASDANEPIEQPPRKRRKARHASATTKPQRCSSNASRFPPMRKVKYARSLPSPPASHDLSEDGNVGASAATFEEWPLQNAIFKRVIVDGVGTFQLQFEWPFCTTHSQGSVPTGNARRTTTTRATGGQAGRTSGTRARFTREEDDLLTKLRKEQGNLSWAEVHKRFNGTFPGRSRGCLQVHYCTKLKHGE</sequence>
<evidence type="ECO:0000259" key="2">
    <source>
        <dbReference type="PROSITE" id="PS50090"/>
    </source>
</evidence>
<feature type="compositionally biased region" description="Polar residues" evidence="1">
    <location>
        <begin position="112"/>
        <end position="122"/>
    </location>
</feature>
<reference evidence="3 4" key="1">
    <citation type="journal article" date="2020" name="Genome Biol. Evol.">
        <title>A new high-quality draft genome assembly of the Chinese cordyceps Ophiocordyceps sinensis.</title>
        <authorList>
            <person name="Shu R."/>
            <person name="Zhang J."/>
            <person name="Meng Q."/>
            <person name="Zhang H."/>
            <person name="Zhou G."/>
            <person name="Li M."/>
            <person name="Wu P."/>
            <person name="Zhao Y."/>
            <person name="Chen C."/>
            <person name="Qin Q."/>
        </authorList>
    </citation>
    <scope>NUCLEOTIDE SEQUENCE [LARGE SCALE GENOMIC DNA]</scope>
    <source>
        <strain evidence="3 4">IOZ07</strain>
    </source>
</reference>